<proteinExistence type="predicted"/>
<keyword evidence="1" id="KW-1133">Transmembrane helix</keyword>
<keyword evidence="1" id="KW-0472">Membrane</keyword>
<organism evidence="2 3">
    <name type="scientific">Blastococcus saxobsidens (strain DD2)</name>
    <dbReference type="NCBI Taxonomy" id="1146883"/>
    <lineage>
        <taxon>Bacteria</taxon>
        <taxon>Bacillati</taxon>
        <taxon>Actinomycetota</taxon>
        <taxon>Actinomycetes</taxon>
        <taxon>Geodermatophilales</taxon>
        <taxon>Geodermatophilaceae</taxon>
        <taxon>Blastococcus</taxon>
    </lineage>
</organism>
<dbReference type="KEGG" id="bsd:BLASA_1089"/>
<name>H6RVF6_BLASD</name>
<feature type="transmembrane region" description="Helical" evidence="1">
    <location>
        <begin position="72"/>
        <end position="94"/>
    </location>
</feature>
<dbReference type="HOGENOM" id="CLU_1764477_0_0_11"/>
<reference evidence="3" key="2">
    <citation type="submission" date="2012-02" db="EMBL/GenBank/DDBJ databases">
        <title>Complete genome sequence of Blastococcus saxobsidens strain DD2.</title>
        <authorList>
            <person name="Genoscope."/>
        </authorList>
    </citation>
    <scope>NUCLEOTIDE SEQUENCE [LARGE SCALE GENOMIC DNA]</scope>
    <source>
        <strain evidence="3">DD2</strain>
    </source>
</reference>
<sequence>MWEQLLTVVVTALVGAAVSRGLPTLRRRLREHVALLKDLPDELRPPVVELVRGELLELVELEEGRRSRQIDYAWAGATMLSLAVLVGGLVAAVLTSGEPGASILLSGLAGLGLGSLTQTAPRFYIRVKGSEPLGRLDDRGPRDAGAD</sequence>
<dbReference type="AlphaFoldDB" id="H6RVF6"/>
<keyword evidence="3" id="KW-1185">Reference proteome</keyword>
<evidence type="ECO:0000313" key="3">
    <source>
        <dbReference type="Proteomes" id="UP000007517"/>
    </source>
</evidence>
<evidence type="ECO:0000256" key="1">
    <source>
        <dbReference type="SAM" id="Phobius"/>
    </source>
</evidence>
<evidence type="ECO:0000313" key="2">
    <source>
        <dbReference type="EMBL" id="CCG02033.1"/>
    </source>
</evidence>
<keyword evidence="1" id="KW-0812">Transmembrane</keyword>
<dbReference type="Proteomes" id="UP000007517">
    <property type="component" value="Chromosome"/>
</dbReference>
<accession>H6RVF6</accession>
<feature type="transmembrane region" description="Helical" evidence="1">
    <location>
        <begin position="100"/>
        <end position="120"/>
    </location>
</feature>
<gene>
    <name evidence="2" type="ordered locus">BLASA_1089</name>
</gene>
<dbReference type="EMBL" id="FO117623">
    <property type="protein sequence ID" value="CCG02033.1"/>
    <property type="molecule type" value="Genomic_DNA"/>
</dbReference>
<protein>
    <submittedName>
        <fullName evidence="2">Uncharacterized protein</fullName>
    </submittedName>
</protein>
<feature type="transmembrane region" description="Helical" evidence="1">
    <location>
        <begin position="6"/>
        <end position="22"/>
    </location>
</feature>
<reference evidence="2 3" key="1">
    <citation type="journal article" date="2012" name="J. Bacteriol.">
        <title>Genome Sequence of Blastococcus saxobsidens DD2, a Stone-Inhabiting Bacterium.</title>
        <authorList>
            <person name="Chouaia B."/>
            <person name="Crotti E."/>
            <person name="Brusetti L."/>
            <person name="Daffonchio D."/>
            <person name="Essoussi I."/>
            <person name="Nouioui I."/>
            <person name="Sbissi I."/>
            <person name="Ghodhbane-Gtari F."/>
            <person name="Gtari M."/>
            <person name="Vacherie B."/>
            <person name="Barbe V."/>
            <person name="Medigue C."/>
            <person name="Gury J."/>
            <person name="Pujic P."/>
            <person name="Normand P."/>
        </authorList>
    </citation>
    <scope>NUCLEOTIDE SEQUENCE [LARGE SCALE GENOMIC DNA]</scope>
    <source>
        <strain evidence="2 3">DD2</strain>
    </source>
</reference>